<dbReference type="GO" id="GO:0004852">
    <property type="term" value="F:uroporphyrinogen-III synthase activity"/>
    <property type="evidence" value="ECO:0007669"/>
    <property type="project" value="UniProtKB-UniRule"/>
</dbReference>
<feature type="domain" description="Tetrapyrrole biosynthesis uroporphyrinogen III synthase" evidence="10">
    <location>
        <begin position="20"/>
        <end position="246"/>
    </location>
</feature>
<dbReference type="GO" id="GO:0006782">
    <property type="term" value="P:protoporphyrinogen IX biosynthetic process"/>
    <property type="evidence" value="ECO:0007669"/>
    <property type="project" value="UniProtKB-UniRule"/>
</dbReference>
<comment type="caution">
    <text evidence="11">The sequence shown here is derived from an EMBL/GenBank/DDBJ whole genome shotgun (WGS) entry which is preliminary data.</text>
</comment>
<evidence type="ECO:0000256" key="1">
    <source>
        <dbReference type="ARBA" id="ARBA00004772"/>
    </source>
</evidence>
<name>A0A9X1X075_9GAMM</name>
<proteinExistence type="inferred from homology"/>
<dbReference type="InterPro" id="IPR039793">
    <property type="entry name" value="UROS/Hem4"/>
</dbReference>
<dbReference type="InterPro" id="IPR036108">
    <property type="entry name" value="4pyrrol_syn_uPrphyn_synt_sf"/>
</dbReference>
<reference evidence="11" key="1">
    <citation type="submission" date="2022-02" db="EMBL/GenBank/DDBJ databases">
        <title>Acinetobacter A3.8 sp. nov., isolated from Sediment (Zhairuo Island).</title>
        <authorList>
            <person name="Zheng K."/>
        </authorList>
    </citation>
    <scope>NUCLEOTIDE SEQUENCE</scope>
    <source>
        <strain evidence="11">A3.8</strain>
    </source>
</reference>
<evidence type="ECO:0000256" key="2">
    <source>
        <dbReference type="ARBA" id="ARBA00008133"/>
    </source>
</evidence>
<organism evidence="11 12">
    <name type="scientific">Acinetobacter sedimenti</name>
    <dbReference type="NCBI Taxonomy" id="2919922"/>
    <lineage>
        <taxon>Bacteria</taxon>
        <taxon>Pseudomonadati</taxon>
        <taxon>Pseudomonadota</taxon>
        <taxon>Gammaproteobacteria</taxon>
        <taxon>Moraxellales</taxon>
        <taxon>Moraxellaceae</taxon>
        <taxon>Acinetobacter</taxon>
    </lineage>
</organism>
<comment type="pathway">
    <text evidence="1 9">Porphyrin-containing compound metabolism; protoporphyrin-IX biosynthesis; coproporphyrinogen-III from 5-aminolevulinate: step 3/4.</text>
</comment>
<evidence type="ECO:0000259" key="10">
    <source>
        <dbReference type="Pfam" id="PF02602"/>
    </source>
</evidence>
<keyword evidence="5 9" id="KW-0627">Porphyrin biosynthesis</keyword>
<evidence type="ECO:0000313" key="12">
    <source>
        <dbReference type="Proteomes" id="UP001139701"/>
    </source>
</evidence>
<comment type="similarity">
    <text evidence="2 9">Belongs to the uroporphyrinogen-III synthase family.</text>
</comment>
<evidence type="ECO:0000256" key="9">
    <source>
        <dbReference type="RuleBase" id="RU366031"/>
    </source>
</evidence>
<dbReference type="EMBL" id="JAKUML010000021">
    <property type="protein sequence ID" value="MCJ8147387.1"/>
    <property type="molecule type" value="Genomic_DNA"/>
</dbReference>
<accession>A0A9X1X075</accession>
<dbReference type="CDD" id="cd06578">
    <property type="entry name" value="HemD"/>
    <property type="match status" value="1"/>
</dbReference>
<evidence type="ECO:0000256" key="4">
    <source>
        <dbReference type="ARBA" id="ARBA00023239"/>
    </source>
</evidence>
<gene>
    <name evidence="11" type="ORF">MKI79_10895</name>
</gene>
<keyword evidence="12" id="KW-1185">Reference proteome</keyword>
<evidence type="ECO:0000256" key="3">
    <source>
        <dbReference type="ARBA" id="ARBA00013109"/>
    </source>
</evidence>
<evidence type="ECO:0000256" key="5">
    <source>
        <dbReference type="ARBA" id="ARBA00023244"/>
    </source>
</evidence>
<dbReference type="GO" id="GO:0006780">
    <property type="term" value="P:uroporphyrinogen III biosynthetic process"/>
    <property type="evidence" value="ECO:0007669"/>
    <property type="project" value="UniProtKB-UniRule"/>
</dbReference>
<evidence type="ECO:0000256" key="6">
    <source>
        <dbReference type="ARBA" id="ARBA00037589"/>
    </source>
</evidence>
<dbReference type="PANTHER" id="PTHR38042">
    <property type="entry name" value="UROPORPHYRINOGEN-III SYNTHASE, CHLOROPLASTIC"/>
    <property type="match status" value="1"/>
</dbReference>
<comment type="catalytic activity">
    <reaction evidence="8 9">
        <text>hydroxymethylbilane = uroporphyrinogen III + H2O</text>
        <dbReference type="Rhea" id="RHEA:18965"/>
        <dbReference type="ChEBI" id="CHEBI:15377"/>
        <dbReference type="ChEBI" id="CHEBI:57308"/>
        <dbReference type="ChEBI" id="CHEBI:57845"/>
        <dbReference type="EC" id="4.2.1.75"/>
    </reaction>
</comment>
<evidence type="ECO:0000256" key="8">
    <source>
        <dbReference type="ARBA" id="ARBA00048617"/>
    </source>
</evidence>
<keyword evidence="4 9" id="KW-0456">Lyase</keyword>
<dbReference type="RefSeq" id="WP_241573477.1">
    <property type="nucleotide sequence ID" value="NZ_JAKUML010000021.1"/>
</dbReference>
<comment type="function">
    <text evidence="6 9">Catalyzes cyclization of the linear tetrapyrrole, hydroxymethylbilane, to the macrocyclic uroporphyrinogen III.</text>
</comment>
<evidence type="ECO:0000313" key="11">
    <source>
        <dbReference type="EMBL" id="MCJ8147387.1"/>
    </source>
</evidence>
<sequence length="275" mass="30664">MAQCGSKFLINTRPAERANALSKALQALGYSVYELPLLSLEPIAFNAELEAQFAQFKHAEIVVVVSPIAVELGMQYASQSNISLAQLQNKQWIAVGGSTQKALAKYKIDSECPTVETSEGMLQLPILNDLISAQSSNSQHTKSVRIAFWRGIGGRTLMMDELIAQGCTVLNILLYRRALPNYTMDDLKQLAQQLPATVLVSSEQSWKNWQQLNSQMVEHAIARPNDFLNNQYVVLGDRVSQVLRDDLINARQILTVQHLQANEIDSVIQNRNNNK</sequence>
<dbReference type="Gene3D" id="3.40.50.10090">
    <property type="match status" value="2"/>
</dbReference>
<dbReference type="Proteomes" id="UP001139701">
    <property type="component" value="Unassembled WGS sequence"/>
</dbReference>
<dbReference type="EC" id="4.2.1.75" evidence="3 9"/>
<evidence type="ECO:0000256" key="7">
    <source>
        <dbReference type="ARBA" id="ARBA00040167"/>
    </source>
</evidence>
<dbReference type="SUPFAM" id="SSF69618">
    <property type="entry name" value="HemD-like"/>
    <property type="match status" value="1"/>
</dbReference>
<protein>
    <recommendedName>
        <fullName evidence="7 9">Uroporphyrinogen-III synthase</fullName>
        <ecNumber evidence="3 9">4.2.1.75</ecNumber>
    </recommendedName>
</protein>
<dbReference type="PANTHER" id="PTHR38042:SF1">
    <property type="entry name" value="UROPORPHYRINOGEN-III SYNTHASE, CHLOROPLASTIC"/>
    <property type="match status" value="1"/>
</dbReference>
<dbReference type="InterPro" id="IPR003754">
    <property type="entry name" value="4pyrrol_synth_uPrphyn_synth"/>
</dbReference>
<dbReference type="Pfam" id="PF02602">
    <property type="entry name" value="HEM4"/>
    <property type="match status" value="1"/>
</dbReference>
<dbReference type="AlphaFoldDB" id="A0A9X1X075"/>